<evidence type="ECO:0000313" key="2">
    <source>
        <dbReference type="Proteomes" id="UP001139534"/>
    </source>
</evidence>
<dbReference type="InterPro" id="IPR018755">
    <property type="entry name" value="Phage_Mu_Gp48"/>
</dbReference>
<sequence length="206" mass="23494">MSSPSKAVMVRNIQNEMMDDLPDYYMPREANGKPGLVGNLITREAQELVDLNAEIREVLDQFFIDRATWGLATWEAICGIPIDEGKPQEQRRSVIKSKIRGAGTVTLAVIKEVADSFENGEIQVQENFNKYEVVITFIGKRGVPPNLPDMQNALREIVPAHLQLVFQFTYLRWEELDAAELTWEKLDALDMSWDELEVWKPGAKRS</sequence>
<dbReference type="EMBL" id="JALPRK010000005">
    <property type="protein sequence ID" value="MCK8487127.1"/>
    <property type="molecule type" value="Genomic_DNA"/>
</dbReference>
<dbReference type="Pfam" id="PF10076">
    <property type="entry name" value="Phage_Mu_Gp48"/>
    <property type="match status" value="1"/>
</dbReference>
<dbReference type="RefSeq" id="WP_248551335.1">
    <property type="nucleotide sequence ID" value="NZ_JALPRK010000005.1"/>
</dbReference>
<accession>A0A9X2BPR0</accession>
<reference evidence="1" key="1">
    <citation type="submission" date="2022-04" db="EMBL/GenBank/DDBJ databases">
        <authorList>
            <person name="Seo M.-J."/>
        </authorList>
    </citation>
    <scope>NUCLEOTIDE SEQUENCE</scope>
    <source>
        <strain evidence="1">MBLB2552</strain>
    </source>
</reference>
<keyword evidence="2" id="KW-1185">Reference proteome</keyword>
<proteinExistence type="predicted"/>
<evidence type="ECO:0000313" key="1">
    <source>
        <dbReference type="EMBL" id="MCK8487127.1"/>
    </source>
</evidence>
<gene>
    <name evidence="1" type="ORF">M0651_08100</name>
</gene>
<organism evidence="1 2">
    <name type="scientific">Paenibacillus mellifer</name>
    <dbReference type="NCBI Taxonomy" id="2937794"/>
    <lineage>
        <taxon>Bacteria</taxon>
        <taxon>Bacillati</taxon>
        <taxon>Bacillota</taxon>
        <taxon>Bacilli</taxon>
        <taxon>Bacillales</taxon>
        <taxon>Paenibacillaceae</taxon>
        <taxon>Paenibacillus</taxon>
    </lineage>
</organism>
<protein>
    <submittedName>
        <fullName evidence="1">YmfQ family protein</fullName>
    </submittedName>
</protein>
<comment type="caution">
    <text evidence="1">The sequence shown here is derived from an EMBL/GenBank/DDBJ whole genome shotgun (WGS) entry which is preliminary data.</text>
</comment>
<name>A0A9X2BPR0_9BACL</name>
<dbReference type="Proteomes" id="UP001139534">
    <property type="component" value="Unassembled WGS sequence"/>
</dbReference>
<dbReference type="AlphaFoldDB" id="A0A9X2BPR0"/>